<feature type="transmembrane region" description="Helical" evidence="1">
    <location>
        <begin position="249"/>
        <end position="270"/>
    </location>
</feature>
<keyword evidence="1" id="KW-1133">Transmembrane helix</keyword>
<name>A0A158G4D1_CABSO</name>
<dbReference type="Gene3D" id="1.20.144.10">
    <property type="entry name" value="Phosphatidic acid phosphatase type 2/haloperoxidase"/>
    <property type="match status" value="2"/>
</dbReference>
<dbReference type="PANTHER" id="PTHR14969">
    <property type="entry name" value="SPHINGOSINE-1-PHOSPHATE PHOSPHOHYDROLASE"/>
    <property type="match status" value="1"/>
</dbReference>
<dbReference type="EMBL" id="FCOC02000004">
    <property type="protein sequence ID" value="SAL26489.1"/>
    <property type="molecule type" value="Genomic_DNA"/>
</dbReference>
<dbReference type="Pfam" id="PF01569">
    <property type="entry name" value="PAP2"/>
    <property type="match status" value="1"/>
</dbReference>
<keyword evidence="1" id="KW-0812">Transmembrane</keyword>
<dbReference type="AlphaFoldDB" id="A0A158G4D1"/>
<gene>
    <name evidence="3" type="ORF">AWB64_02184</name>
</gene>
<feature type="transmembrane region" description="Helical" evidence="1">
    <location>
        <begin position="125"/>
        <end position="141"/>
    </location>
</feature>
<evidence type="ECO:0000256" key="1">
    <source>
        <dbReference type="SAM" id="Phobius"/>
    </source>
</evidence>
<evidence type="ECO:0000259" key="2">
    <source>
        <dbReference type="SMART" id="SM00014"/>
    </source>
</evidence>
<reference evidence="3 4" key="1">
    <citation type="submission" date="2016-01" db="EMBL/GenBank/DDBJ databases">
        <authorList>
            <person name="Oliw E.H."/>
        </authorList>
    </citation>
    <scope>NUCLEOTIDE SEQUENCE [LARGE SCALE GENOMIC DNA]</scope>
    <source>
        <strain evidence="3">LMG 22029</strain>
    </source>
</reference>
<feature type="transmembrane region" description="Helical" evidence="1">
    <location>
        <begin position="189"/>
        <end position="208"/>
    </location>
</feature>
<dbReference type="PANTHER" id="PTHR14969:SF13">
    <property type="entry name" value="AT30094P"/>
    <property type="match status" value="1"/>
</dbReference>
<protein>
    <submittedName>
        <fullName evidence="3">PAP2 superfamily protein</fullName>
    </submittedName>
</protein>
<dbReference type="Proteomes" id="UP000054893">
    <property type="component" value="Unassembled WGS sequence"/>
</dbReference>
<sequence length="280" mass="29959">MSQPDLKNISLIHAAHAAGEHALLVYGATLLIAVVTVLGAWRLVQRYGLPREEGGVSPRVLLMIHLAVSFAIIVGAAALFAAIADEIGDGETLGRADQAFADGIAQGVPIGVIHWFARVTHLGDPWLLALWCVLGAVLLVLRGQRAIALGFVLAIAGNGVLNTTLKHIFERVRPLHDRDIATADGWSFPSGHASGSLVTYGMIAYALVSVMPSRWRLPVTLAATVIAVTIASSRVFLRVHFASDVLAGFASGTAWLAACIVSIELTFRYWRARSGLRVYR</sequence>
<dbReference type="InterPro" id="IPR000326">
    <property type="entry name" value="PAP2/HPO"/>
</dbReference>
<dbReference type="SUPFAM" id="SSF48317">
    <property type="entry name" value="Acid phosphatase/Vanadium-dependent haloperoxidase"/>
    <property type="match status" value="1"/>
</dbReference>
<accession>A0A158G4D1</accession>
<dbReference type="CDD" id="cd03392">
    <property type="entry name" value="PAP2_like_2"/>
    <property type="match status" value="1"/>
</dbReference>
<dbReference type="OrthoDB" id="9780918at2"/>
<dbReference type="RefSeq" id="WP_060818669.1">
    <property type="nucleotide sequence ID" value="NZ_FCOC02000004.1"/>
</dbReference>
<dbReference type="InterPro" id="IPR036938">
    <property type="entry name" value="PAP2/HPO_sf"/>
</dbReference>
<feature type="transmembrane region" description="Helical" evidence="1">
    <location>
        <begin position="62"/>
        <end position="84"/>
    </location>
</feature>
<evidence type="ECO:0000313" key="3">
    <source>
        <dbReference type="EMBL" id="SAL26489.1"/>
    </source>
</evidence>
<dbReference type="SMART" id="SM00014">
    <property type="entry name" value="acidPPc"/>
    <property type="match status" value="1"/>
</dbReference>
<evidence type="ECO:0000313" key="4">
    <source>
        <dbReference type="Proteomes" id="UP000054893"/>
    </source>
</evidence>
<feature type="transmembrane region" description="Helical" evidence="1">
    <location>
        <begin position="148"/>
        <end position="169"/>
    </location>
</feature>
<feature type="domain" description="Phosphatidic acid phosphatase type 2/haloperoxidase" evidence="2">
    <location>
        <begin position="148"/>
        <end position="260"/>
    </location>
</feature>
<feature type="transmembrane region" description="Helical" evidence="1">
    <location>
        <begin position="215"/>
        <end position="237"/>
    </location>
</feature>
<proteinExistence type="predicted"/>
<keyword evidence="1" id="KW-0472">Membrane</keyword>
<organism evidence="3 4">
    <name type="scientific">Caballeronia sordidicola</name>
    <name type="common">Burkholderia sordidicola</name>
    <dbReference type="NCBI Taxonomy" id="196367"/>
    <lineage>
        <taxon>Bacteria</taxon>
        <taxon>Pseudomonadati</taxon>
        <taxon>Pseudomonadota</taxon>
        <taxon>Betaproteobacteria</taxon>
        <taxon>Burkholderiales</taxon>
        <taxon>Burkholderiaceae</taxon>
        <taxon>Caballeronia</taxon>
    </lineage>
</organism>
<feature type="transmembrane region" description="Helical" evidence="1">
    <location>
        <begin position="23"/>
        <end position="41"/>
    </location>
</feature>